<feature type="region of interest" description="Disordered" evidence="2">
    <location>
        <begin position="1"/>
        <end position="26"/>
    </location>
</feature>
<evidence type="ECO:0000313" key="5">
    <source>
        <dbReference type="Proteomes" id="UP001633002"/>
    </source>
</evidence>
<gene>
    <name evidence="4" type="ORF">R1sor_021240</name>
</gene>
<feature type="coiled-coil region" evidence="1">
    <location>
        <begin position="92"/>
        <end position="119"/>
    </location>
</feature>
<organism evidence="4 5">
    <name type="scientific">Riccia sorocarpa</name>
    <dbReference type="NCBI Taxonomy" id="122646"/>
    <lineage>
        <taxon>Eukaryota</taxon>
        <taxon>Viridiplantae</taxon>
        <taxon>Streptophyta</taxon>
        <taxon>Embryophyta</taxon>
        <taxon>Marchantiophyta</taxon>
        <taxon>Marchantiopsida</taxon>
        <taxon>Marchantiidae</taxon>
        <taxon>Marchantiales</taxon>
        <taxon>Ricciaceae</taxon>
        <taxon>Riccia</taxon>
    </lineage>
</organism>
<dbReference type="PANTHER" id="PTHR36027:SF1">
    <property type="entry name" value="MEIOSIS-SPECIFIC PROTEIN ASY3"/>
    <property type="match status" value="1"/>
</dbReference>
<feature type="compositionally biased region" description="Low complexity" evidence="2">
    <location>
        <begin position="759"/>
        <end position="774"/>
    </location>
</feature>
<dbReference type="Pfam" id="PF20435">
    <property type="entry name" value="ASY3-like"/>
    <property type="match status" value="1"/>
</dbReference>
<protein>
    <recommendedName>
        <fullName evidence="3">Meiosis-specific protein ASY3-like coiled-coil domain-containing protein</fullName>
    </recommendedName>
</protein>
<feature type="compositionally biased region" description="Basic and acidic residues" evidence="2">
    <location>
        <begin position="703"/>
        <end position="713"/>
    </location>
</feature>
<name>A0ABD3GIL8_9MARC</name>
<feature type="region of interest" description="Disordered" evidence="2">
    <location>
        <begin position="506"/>
        <end position="587"/>
    </location>
</feature>
<feature type="region of interest" description="Disordered" evidence="2">
    <location>
        <begin position="992"/>
        <end position="1019"/>
    </location>
</feature>
<proteinExistence type="predicted"/>
<dbReference type="AlphaFoldDB" id="A0ABD3GIL8"/>
<dbReference type="InterPro" id="IPR046845">
    <property type="entry name" value="ASY3-like_CC"/>
</dbReference>
<reference evidence="4 5" key="1">
    <citation type="submission" date="2024-09" db="EMBL/GenBank/DDBJ databases">
        <title>Chromosome-scale assembly of Riccia sorocarpa.</title>
        <authorList>
            <person name="Paukszto L."/>
        </authorList>
    </citation>
    <scope>NUCLEOTIDE SEQUENCE [LARGE SCALE GENOMIC DNA]</scope>
    <source>
        <strain evidence="4">LP-2024</strain>
        <tissue evidence="4">Aerial parts of the thallus</tissue>
    </source>
</reference>
<feature type="compositionally biased region" description="Basic and acidic residues" evidence="2">
    <location>
        <begin position="558"/>
        <end position="573"/>
    </location>
</feature>
<feature type="compositionally biased region" description="Basic and acidic residues" evidence="2">
    <location>
        <begin position="997"/>
        <end position="1016"/>
    </location>
</feature>
<feature type="compositionally biased region" description="Polar residues" evidence="2">
    <location>
        <begin position="655"/>
        <end position="669"/>
    </location>
</feature>
<feature type="compositionally biased region" description="Low complexity" evidence="2">
    <location>
        <begin position="420"/>
        <end position="430"/>
    </location>
</feature>
<evidence type="ECO:0000256" key="1">
    <source>
        <dbReference type="SAM" id="Coils"/>
    </source>
</evidence>
<evidence type="ECO:0000259" key="3">
    <source>
        <dbReference type="Pfam" id="PF20435"/>
    </source>
</evidence>
<dbReference type="Proteomes" id="UP001633002">
    <property type="component" value="Unassembled WGS sequence"/>
</dbReference>
<keyword evidence="5" id="KW-1185">Reference proteome</keyword>
<feature type="domain" description="Meiosis-specific protein ASY3-like coiled-coil" evidence="3">
    <location>
        <begin position="1097"/>
        <end position="1251"/>
    </location>
</feature>
<feature type="compositionally biased region" description="Low complexity" evidence="2">
    <location>
        <begin position="816"/>
        <end position="826"/>
    </location>
</feature>
<feature type="compositionally biased region" description="Basic and acidic residues" evidence="2">
    <location>
        <begin position="435"/>
        <end position="445"/>
    </location>
</feature>
<evidence type="ECO:0000313" key="4">
    <source>
        <dbReference type="EMBL" id="KAL3678284.1"/>
    </source>
</evidence>
<accession>A0ABD3GIL8</accession>
<dbReference type="InterPro" id="IPR037731">
    <property type="entry name" value="ASY3-like"/>
</dbReference>
<dbReference type="PANTHER" id="PTHR36027">
    <property type="entry name" value="MEIOSIS-SPECIFIC PROTEIN ASY3"/>
    <property type="match status" value="1"/>
</dbReference>
<feature type="compositionally biased region" description="Polar residues" evidence="2">
    <location>
        <begin position="686"/>
        <end position="701"/>
    </location>
</feature>
<feature type="region of interest" description="Disordered" evidence="2">
    <location>
        <begin position="398"/>
        <end position="461"/>
    </location>
</feature>
<dbReference type="EMBL" id="JBJQOH010000007">
    <property type="protein sequence ID" value="KAL3678284.1"/>
    <property type="molecule type" value="Genomic_DNA"/>
</dbReference>
<feature type="coiled-coil region" evidence="1">
    <location>
        <begin position="1166"/>
        <end position="1229"/>
    </location>
</feature>
<dbReference type="InterPro" id="IPR016024">
    <property type="entry name" value="ARM-type_fold"/>
</dbReference>
<keyword evidence="1" id="KW-0175">Coiled coil</keyword>
<dbReference type="SUPFAM" id="SSF48371">
    <property type="entry name" value="ARM repeat"/>
    <property type="match status" value="1"/>
</dbReference>
<sequence length="1266" mass="140220">MAAPKEKMQPGTPVRPDPSFPEDVKPDIAPQDFFQRVCQFLTQCERWKHLDCGKLKAIIKQLQKWPQSPMAAYLLDPQFLDILGRIFDRLAAADGKQEMQTLEELLGLLEDTNEFVQETTSEKTECGKHFIGRLLTLATSEVRFVSLHRAAVETLCAILTKSPANQQMVIDDRAACLKLFKQQLPNCGDFQLQAGITEVYYRLAKLDPRLLSLISEKPVRDAIEGLIQKPQLLTMSKIRDVVILLNQCMGPFRSVYSFPTNKILLNGKNVISSEENLISFGKRNFSFYQMDVDGDGPVVLDIEYESILELKSGDKSGLEMVVEDTHHSLFSEEYSAKAADVNKDNQVRILVSMDSNDFADLEATLLPKLLQLTSKKMGPANPPMRKSSIGIIAPQFKRPTLQPKNGAGSHPSEPVTSGSIPKKAPIIAPPSGTGDKTEAVAKESGSKLTLPPGRKKLNFGDELTIPQGRKSLNFSDELTIPQGRKKLNFSDEPVFVKATQVVDLTRHPSASPSRESLARTHAGKSTMEQRNRPEVQKEVTGEKDPDLGSKNPFSRTAKCADESSTDEKKEEYPTGKQKIGTLANKGRQILEDKSSNVKTFEKHNADGAECGGERRVGFAERDRKPLIINLDEDEDNTRVEGSVFHRRGNTKSTKELNNGQREDLQNGTMVGTRVETSEYKVYFKRGTSSARQGSVSKSATDLTDGKRRSEQKNGTKPAPLPDGRQEGNPALKRKGGPGYELEGAYSFETGGGAEKVVQKPKSAAAKANNKGNSNDQPEIAAHSDKGARRPQTARYNQVTRKYPTRLQAAKKRDSESSNSQTKSQSEGRSTSDDEWAPGKGNTCTDPIETDSQERKARTTTTTKTPRKRTAKGNLKQSLCGNLLRKSDLSIHLQTGKGAVPSSAKVQRKLTATGAGRKADDVHVFSFTSDDDDLIQKNLCNSLLRKRNTGGGKRLGAIAAKGRATTTLSFTTIAEKPGKVRVAAGIFDTNAQNKRTRVQKETERAPETPRAEPKDDDVLIMSKPPGRRHLQRKDEAQSHCKQAFWKSTSCTGRKVADLDLDVDAEDSLDLPSSDLSAGAKSPMIAGQDENAANNRDVDANNRGMQLITTMVKGFKDKVRVETERKMTDIVNQTRQLIQEEVEITQQQIEKDVAELTQIGKGKYAHLNNKLEGQANKMRLTYEQFQKDYNEQILEYEKIIDETETTDQELADMVRTKAQEHKELLHRLQEASMRRVAEADKKTLAVTKASQAMYGLKNALKGALLLEK</sequence>
<comment type="caution">
    <text evidence="4">The sequence shown here is derived from an EMBL/GenBank/DDBJ whole genome shotgun (WGS) entry which is preliminary data.</text>
</comment>
<evidence type="ECO:0000256" key="2">
    <source>
        <dbReference type="SAM" id="MobiDB-lite"/>
    </source>
</evidence>
<feature type="region of interest" description="Disordered" evidence="2">
    <location>
        <begin position="638"/>
        <end position="878"/>
    </location>
</feature>
<feature type="compositionally biased region" description="Basic and acidic residues" evidence="2">
    <location>
        <begin position="527"/>
        <end position="547"/>
    </location>
</feature>